<dbReference type="InterPro" id="IPR029277">
    <property type="entry name" value="SVWC_dom"/>
</dbReference>
<keyword evidence="3" id="KW-0472">Membrane</keyword>
<evidence type="ECO:0000256" key="3">
    <source>
        <dbReference type="SAM" id="Phobius"/>
    </source>
</evidence>
<keyword evidence="3" id="KW-1133">Transmembrane helix</keyword>
<dbReference type="HOGENOM" id="CLU_170581_0_0_1"/>
<feature type="transmembrane region" description="Helical" evidence="3">
    <location>
        <begin position="21"/>
        <end position="42"/>
    </location>
</feature>
<evidence type="ECO:0000256" key="2">
    <source>
        <dbReference type="ARBA" id="ARBA00022525"/>
    </source>
</evidence>
<dbReference type="OrthoDB" id="7901229at2759"/>
<dbReference type="AlphaFoldDB" id="A8HBI4"/>
<dbReference type="VEuPathDB" id="VectorBase:FBgn0085207"/>
<reference evidence="5" key="1">
    <citation type="submission" date="2013-04" db="EMBL/GenBank/DDBJ databases">
        <authorList>
            <person name="Carlson J."/>
            <person name="Booth B."/>
            <person name="Frise E."/>
            <person name="Park S."/>
            <person name="Wan K."/>
            <person name="Yu C."/>
            <person name="Celniker S."/>
        </authorList>
    </citation>
    <scope>NUCLEOTIDE SEQUENCE</scope>
</reference>
<evidence type="ECO:0000313" key="5">
    <source>
        <dbReference type="EMBL" id="AAM29230.2"/>
    </source>
</evidence>
<dbReference type="GO" id="GO:0005576">
    <property type="term" value="C:extracellular region"/>
    <property type="evidence" value="ECO:0007669"/>
    <property type="project" value="UniProtKB-SubCell"/>
</dbReference>
<comment type="subcellular location">
    <subcellularLocation>
        <location evidence="1">Secreted</location>
    </subcellularLocation>
</comment>
<keyword evidence="2" id="KW-0964">Secreted</keyword>
<feature type="domain" description="Single" evidence="4">
    <location>
        <begin position="53"/>
        <end position="124"/>
    </location>
</feature>
<gene>
    <name evidence="5" type="primary">CG34178-RA</name>
</gene>
<evidence type="ECO:0000256" key="1">
    <source>
        <dbReference type="ARBA" id="ARBA00004613"/>
    </source>
</evidence>
<protein>
    <submittedName>
        <fullName evidence="5">AT09846p2</fullName>
    </submittedName>
</protein>
<dbReference type="SMART" id="SM01318">
    <property type="entry name" value="SVWC"/>
    <property type="match status" value="1"/>
</dbReference>
<accession>A8HBI4</accession>
<dbReference type="ExpressionAtlas" id="A8HBI4">
    <property type="expression patterns" value="baseline and differential"/>
</dbReference>
<evidence type="ECO:0000259" key="4">
    <source>
        <dbReference type="SMART" id="SM01318"/>
    </source>
</evidence>
<sequence>MYNSLYLYRNLCKMSFVPETFIIYGFLWSLVVFPAFANFSLYNYGDSAYPNCCVLDIDSTRILLKMGQKFRPKFLPCTTILCIGDGYGMLFTCDKKEPPEHCHFKDYLNGDANYPDCCYRKLECD</sequence>
<name>A8HBI4_DROME</name>
<dbReference type="Bgee" id="FBgn0085207">
    <property type="expression patterns" value="Expressed in imaginal disc and 8 other cell types or tissues"/>
</dbReference>
<dbReference type="EMBL" id="AY113225">
    <property type="protein sequence ID" value="AAM29230.2"/>
    <property type="molecule type" value="mRNA"/>
</dbReference>
<proteinExistence type="evidence at transcript level"/>
<keyword evidence="3" id="KW-0812">Transmembrane</keyword>
<organism evidence="5">
    <name type="scientific">Drosophila melanogaster</name>
    <name type="common">Fruit fly</name>
    <dbReference type="NCBI Taxonomy" id="7227"/>
    <lineage>
        <taxon>Eukaryota</taxon>
        <taxon>Metazoa</taxon>
        <taxon>Ecdysozoa</taxon>
        <taxon>Arthropoda</taxon>
        <taxon>Hexapoda</taxon>
        <taxon>Insecta</taxon>
        <taxon>Pterygota</taxon>
        <taxon>Neoptera</taxon>
        <taxon>Endopterygota</taxon>
        <taxon>Diptera</taxon>
        <taxon>Brachycera</taxon>
        <taxon>Muscomorpha</taxon>
        <taxon>Ephydroidea</taxon>
        <taxon>Drosophilidae</taxon>
        <taxon>Drosophila</taxon>
        <taxon>Sophophora</taxon>
    </lineage>
</organism>
<dbReference type="Pfam" id="PF15430">
    <property type="entry name" value="SVWC"/>
    <property type="match status" value="1"/>
</dbReference>